<dbReference type="PANTHER" id="PTHR13681">
    <property type="entry name" value="SURVIVAL OF MOTOR NEURON-RELATED-SPLICING FACTOR 30-RELATED"/>
    <property type="match status" value="1"/>
</dbReference>
<evidence type="ECO:0000313" key="5">
    <source>
        <dbReference type="EMBL" id="KAG6658522.1"/>
    </source>
</evidence>
<dbReference type="InterPro" id="IPR013894">
    <property type="entry name" value="RMI1_OB"/>
</dbReference>
<dbReference type="EMBL" id="CM031812">
    <property type="protein sequence ID" value="KAG6658522.1"/>
    <property type="molecule type" value="Genomic_DNA"/>
</dbReference>
<evidence type="ECO:0000256" key="3">
    <source>
        <dbReference type="SAM" id="MobiDB-lite"/>
    </source>
</evidence>
<dbReference type="SMART" id="SM01161">
    <property type="entry name" value="DUF1767"/>
    <property type="match status" value="1"/>
</dbReference>
<dbReference type="Proteomes" id="UP000811609">
    <property type="component" value="Chromosome 4"/>
</dbReference>
<feature type="compositionally biased region" description="Basic and acidic residues" evidence="3">
    <location>
        <begin position="273"/>
        <end position="290"/>
    </location>
</feature>
<name>A0A8T1QX36_CARIL</name>
<accession>A0A8T1QX36</accession>
<feature type="compositionally biased region" description="Low complexity" evidence="3">
    <location>
        <begin position="223"/>
        <end position="235"/>
    </location>
</feature>
<feature type="region of interest" description="Disordered" evidence="3">
    <location>
        <begin position="190"/>
        <end position="352"/>
    </location>
</feature>
<keyword evidence="6" id="KW-1185">Reference proteome</keyword>
<sequence length="368" mass="40408">MEESSTDSESIVMETLRSRGWCLRDIELVKAIIMIHSALADDASTVVGSVESELLNTDLKSIGDKSLPDPTLLRNRKSSHILGPKVLQISSVRDITKSSIEDVSRSSGSRRLLKLGLTDGHTEITAIEFAPVPSVPDDLFPGAKVRLEDKATIRSGIVCLNPKVLSFLGGVVQPLYEEWQMNQKYSGVSRSSLRLSRESDTGGPPLFEKLQIPAPSHRFVQQGKSSDYAGSSSKSHGPNAVTGNTDFKPTGRKKKLDKSAGMIWNPKGASVIERTEEKPSSVEMRPKEDYAGSTSKSHGPNAVVGNADFMPTGRQQNFDKLTDMNRNPKTSSVTERTEEKPSSSETRPKEVKLGWHEFAHMAYVLEER</sequence>
<gene>
    <name evidence="5" type="ORF">CIPAW_04G167500</name>
</gene>
<protein>
    <recommendedName>
        <fullName evidence="4">RecQ mediated genome instability protein 1 OB-fold domain-containing protein</fullName>
    </recommendedName>
</protein>
<comment type="caution">
    <text evidence="5">The sequence shown here is derived from an EMBL/GenBank/DDBJ whole genome shotgun (WGS) entry which is preliminary data.</text>
</comment>
<feature type="compositionally biased region" description="Polar residues" evidence="3">
    <location>
        <begin position="313"/>
        <end position="334"/>
    </location>
</feature>
<dbReference type="Pfam" id="PF08585">
    <property type="entry name" value="RMI1_N_C"/>
    <property type="match status" value="1"/>
</dbReference>
<dbReference type="AlphaFoldDB" id="A0A8T1QX36"/>
<comment type="subcellular location">
    <subcellularLocation>
        <location evidence="1">Nucleus</location>
    </subcellularLocation>
</comment>
<reference evidence="5" key="1">
    <citation type="submission" date="2020-12" db="EMBL/GenBank/DDBJ databases">
        <title>WGS assembly of Carya illinoinensis cv. Pawnee.</title>
        <authorList>
            <person name="Platts A."/>
            <person name="Shu S."/>
            <person name="Wright S."/>
            <person name="Barry K."/>
            <person name="Edger P."/>
            <person name="Pires J.C."/>
            <person name="Schmutz J."/>
        </authorList>
    </citation>
    <scope>NUCLEOTIDE SEQUENCE</scope>
    <source>
        <tissue evidence="5">Leaf</tissue>
    </source>
</reference>
<feature type="compositionally biased region" description="Basic and acidic residues" evidence="3">
    <location>
        <begin position="335"/>
        <end position="352"/>
    </location>
</feature>
<feature type="domain" description="RecQ mediated genome instability protein 1 OB-fold" evidence="4">
    <location>
        <begin position="77"/>
        <end position="181"/>
    </location>
</feature>
<dbReference type="PANTHER" id="PTHR13681:SF24">
    <property type="entry name" value="TUDOR DOMAIN-CONTAINING PROTEIN 3"/>
    <property type="match status" value="1"/>
</dbReference>
<evidence type="ECO:0000256" key="1">
    <source>
        <dbReference type="ARBA" id="ARBA00004123"/>
    </source>
</evidence>
<evidence type="ECO:0000259" key="4">
    <source>
        <dbReference type="Pfam" id="PF08585"/>
    </source>
</evidence>
<dbReference type="GO" id="GO:0005634">
    <property type="term" value="C:nucleus"/>
    <property type="evidence" value="ECO:0007669"/>
    <property type="project" value="UniProtKB-SubCell"/>
</dbReference>
<proteinExistence type="predicted"/>
<evidence type="ECO:0000256" key="2">
    <source>
        <dbReference type="ARBA" id="ARBA00023242"/>
    </source>
</evidence>
<evidence type="ECO:0000313" key="6">
    <source>
        <dbReference type="Proteomes" id="UP000811609"/>
    </source>
</evidence>
<keyword evidence="2" id="KW-0539">Nucleus</keyword>
<organism evidence="5 6">
    <name type="scientific">Carya illinoinensis</name>
    <name type="common">Pecan</name>
    <dbReference type="NCBI Taxonomy" id="32201"/>
    <lineage>
        <taxon>Eukaryota</taxon>
        <taxon>Viridiplantae</taxon>
        <taxon>Streptophyta</taxon>
        <taxon>Embryophyta</taxon>
        <taxon>Tracheophyta</taxon>
        <taxon>Spermatophyta</taxon>
        <taxon>Magnoliopsida</taxon>
        <taxon>eudicotyledons</taxon>
        <taxon>Gunneridae</taxon>
        <taxon>Pentapetalae</taxon>
        <taxon>rosids</taxon>
        <taxon>fabids</taxon>
        <taxon>Fagales</taxon>
        <taxon>Juglandaceae</taxon>
        <taxon>Carya</taxon>
    </lineage>
</organism>